<keyword evidence="1" id="KW-0472">Membrane</keyword>
<protein>
    <recommendedName>
        <fullName evidence="3">LamG-like jellyroll fold domain-containing protein</fullName>
    </recommendedName>
</protein>
<dbReference type="SUPFAM" id="SSF49899">
    <property type="entry name" value="Concanavalin A-like lectins/glucanases"/>
    <property type="match status" value="1"/>
</dbReference>
<reference evidence="2" key="1">
    <citation type="journal article" date="2020" name="Nature">
        <title>Giant virus diversity and host interactions through global metagenomics.</title>
        <authorList>
            <person name="Schulz F."/>
            <person name="Roux S."/>
            <person name="Paez-Espino D."/>
            <person name="Jungbluth S."/>
            <person name="Walsh D.A."/>
            <person name="Denef V.J."/>
            <person name="McMahon K.D."/>
            <person name="Konstantinidis K.T."/>
            <person name="Eloe-Fadrosh E.A."/>
            <person name="Kyrpides N.C."/>
            <person name="Woyke T."/>
        </authorList>
    </citation>
    <scope>NUCLEOTIDE SEQUENCE</scope>
    <source>
        <strain evidence="2">GVMAG-S-1101165-84</strain>
    </source>
</reference>
<organism evidence="2">
    <name type="scientific">viral metagenome</name>
    <dbReference type="NCBI Taxonomy" id="1070528"/>
    <lineage>
        <taxon>unclassified sequences</taxon>
        <taxon>metagenomes</taxon>
        <taxon>organismal metagenomes</taxon>
    </lineage>
</organism>
<sequence>MAENNASTSSDTRSPLMQVIISLSFVVAIYLLFGTIELLNNYIKRLQGNRTELLPITYNTANKTFQLIQNPNSPNALIVQPSNNEFTGIEFSYSFFIKVDQNTFNTPATSGLQHIFHKGSPSQFPLLGPGVYMNSNTNTLRVYMSTYDKWNNFIDVENIPVGKWAHITLVCKASHLEIYVNGNIKSRLGFDVSPPYQNYGDVYAFSQRRFTLSTAKIVSLKENFQVTGAMQGMVSRLYYFSYALGYSEINSLFNQGPSSTLDSTSGAADTQTYLSDTWWTANFAS</sequence>
<keyword evidence="1" id="KW-0812">Transmembrane</keyword>
<name>A0A6C0K2V6_9ZZZZ</name>
<feature type="transmembrane region" description="Helical" evidence="1">
    <location>
        <begin position="20"/>
        <end position="40"/>
    </location>
</feature>
<proteinExistence type="predicted"/>
<dbReference type="EMBL" id="MN740778">
    <property type="protein sequence ID" value="QHU11017.1"/>
    <property type="molecule type" value="Genomic_DNA"/>
</dbReference>
<dbReference type="Gene3D" id="2.60.120.200">
    <property type="match status" value="1"/>
</dbReference>
<accession>A0A6C0K2V6</accession>
<dbReference type="AlphaFoldDB" id="A0A6C0K2V6"/>
<evidence type="ECO:0000313" key="2">
    <source>
        <dbReference type="EMBL" id="QHU11017.1"/>
    </source>
</evidence>
<evidence type="ECO:0000256" key="1">
    <source>
        <dbReference type="SAM" id="Phobius"/>
    </source>
</evidence>
<keyword evidence="1" id="KW-1133">Transmembrane helix</keyword>
<evidence type="ECO:0008006" key="3">
    <source>
        <dbReference type="Google" id="ProtNLM"/>
    </source>
</evidence>
<dbReference type="Pfam" id="PF13385">
    <property type="entry name" value="Laminin_G_3"/>
    <property type="match status" value="1"/>
</dbReference>
<dbReference type="InterPro" id="IPR013320">
    <property type="entry name" value="ConA-like_dom_sf"/>
</dbReference>